<keyword evidence="1 6" id="KW-0540">Nuclease</keyword>
<keyword evidence="5 6" id="KW-0234">DNA repair</keyword>
<keyword evidence="4 6" id="KW-0378">Hydrolase</keyword>
<protein>
    <recommendedName>
        <fullName evidence="6">Very short patch repair endonuclease</fullName>
        <ecNumber evidence="6">3.1.-.-</ecNumber>
    </recommendedName>
</protein>
<keyword evidence="8" id="KW-1185">Reference proteome</keyword>
<organism evidence="7 8">
    <name type="scientific">Pontibacter qinzhouensis</name>
    <dbReference type="NCBI Taxonomy" id="2603253"/>
    <lineage>
        <taxon>Bacteria</taxon>
        <taxon>Pseudomonadati</taxon>
        <taxon>Bacteroidota</taxon>
        <taxon>Cytophagia</taxon>
        <taxon>Cytophagales</taxon>
        <taxon>Hymenobacteraceae</taxon>
        <taxon>Pontibacter</taxon>
    </lineage>
</organism>
<comment type="function">
    <text evidence="6">May nick specific sequences that contain T:G mispairs resulting from m5C-deamination.</text>
</comment>
<dbReference type="InterPro" id="IPR004603">
    <property type="entry name" value="DNA_mismatch_endonuc_vsr"/>
</dbReference>
<sequence length="142" mass="16800">MTDVHSKETRSYNMSRVKSKNTKPEMLLRKELFKRGFRYRLHDKKLPGKPDIILPKFKTVIFVNGCFWHGHEGCRYYTIPKTRTEWWQHKITGNIARDSRAMDELIKLGWGVITIWTCELKKNTLEDTVISILKNIKSNCSQ</sequence>
<dbReference type="EC" id="3.1.-.-" evidence="6"/>
<keyword evidence="2 6" id="KW-0255">Endonuclease</keyword>
<dbReference type="EMBL" id="VRTY01000079">
    <property type="protein sequence ID" value="TXK36461.1"/>
    <property type="molecule type" value="Genomic_DNA"/>
</dbReference>
<evidence type="ECO:0000256" key="5">
    <source>
        <dbReference type="ARBA" id="ARBA00023204"/>
    </source>
</evidence>
<dbReference type="Pfam" id="PF03852">
    <property type="entry name" value="Vsr"/>
    <property type="match status" value="1"/>
</dbReference>
<evidence type="ECO:0000256" key="6">
    <source>
        <dbReference type="PIRNR" id="PIRNR018267"/>
    </source>
</evidence>
<evidence type="ECO:0000256" key="2">
    <source>
        <dbReference type="ARBA" id="ARBA00022759"/>
    </source>
</evidence>
<dbReference type="GO" id="GO:0004519">
    <property type="term" value="F:endonuclease activity"/>
    <property type="evidence" value="ECO:0007669"/>
    <property type="project" value="UniProtKB-KW"/>
</dbReference>
<dbReference type="Gene3D" id="3.40.960.10">
    <property type="entry name" value="VSR Endonuclease"/>
    <property type="match status" value="1"/>
</dbReference>
<dbReference type="PIRSF" id="PIRSF018267">
    <property type="entry name" value="VSR_endonuc"/>
    <property type="match status" value="1"/>
</dbReference>
<gene>
    <name evidence="7" type="primary">vsr</name>
    <name evidence="7" type="ORF">FVR03_17785</name>
</gene>
<dbReference type="GO" id="GO:0006298">
    <property type="term" value="P:mismatch repair"/>
    <property type="evidence" value="ECO:0007669"/>
    <property type="project" value="UniProtKB-UniRule"/>
</dbReference>
<dbReference type="GO" id="GO:0016787">
    <property type="term" value="F:hydrolase activity"/>
    <property type="evidence" value="ECO:0007669"/>
    <property type="project" value="UniProtKB-KW"/>
</dbReference>
<evidence type="ECO:0000256" key="1">
    <source>
        <dbReference type="ARBA" id="ARBA00022722"/>
    </source>
</evidence>
<evidence type="ECO:0000256" key="3">
    <source>
        <dbReference type="ARBA" id="ARBA00022763"/>
    </source>
</evidence>
<dbReference type="Proteomes" id="UP000321926">
    <property type="component" value="Unassembled WGS sequence"/>
</dbReference>
<name>A0A5C8JGF6_9BACT</name>
<evidence type="ECO:0000256" key="4">
    <source>
        <dbReference type="ARBA" id="ARBA00022801"/>
    </source>
</evidence>
<dbReference type="RefSeq" id="WP_147923116.1">
    <property type="nucleotide sequence ID" value="NZ_VRTY01000079.1"/>
</dbReference>
<dbReference type="OrthoDB" id="9801520at2"/>
<keyword evidence="3 6" id="KW-0227">DNA damage</keyword>
<comment type="similarity">
    <text evidence="6">Belongs to the vsr family.</text>
</comment>
<dbReference type="NCBIfam" id="TIGR00632">
    <property type="entry name" value="vsr"/>
    <property type="match status" value="1"/>
</dbReference>
<reference evidence="7 8" key="1">
    <citation type="submission" date="2019-08" db="EMBL/GenBank/DDBJ databases">
        <authorList>
            <person name="Shi S."/>
        </authorList>
    </citation>
    <scope>NUCLEOTIDE SEQUENCE [LARGE SCALE GENOMIC DNA]</scope>
    <source>
        <strain evidence="7 8">GY10130</strain>
    </source>
</reference>
<accession>A0A5C8JGF6</accession>
<dbReference type="CDD" id="cd00221">
    <property type="entry name" value="Vsr"/>
    <property type="match status" value="1"/>
</dbReference>
<dbReference type="InterPro" id="IPR011335">
    <property type="entry name" value="Restrct_endonuc-II-like"/>
</dbReference>
<dbReference type="SUPFAM" id="SSF52980">
    <property type="entry name" value="Restriction endonuclease-like"/>
    <property type="match status" value="1"/>
</dbReference>
<evidence type="ECO:0000313" key="7">
    <source>
        <dbReference type="EMBL" id="TXK36461.1"/>
    </source>
</evidence>
<dbReference type="AlphaFoldDB" id="A0A5C8JGF6"/>
<evidence type="ECO:0000313" key="8">
    <source>
        <dbReference type="Proteomes" id="UP000321926"/>
    </source>
</evidence>
<proteinExistence type="inferred from homology"/>
<comment type="caution">
    <text evidence="7">The sequence shown here is derived from an EMBL/GenBank/DDBJ whole genome shotgun (WGS) entry which is preliminary data.</text>
</comment>